<dbReference type="PROSITE" id="PS50113">
    <property type="entry name" value="PAC"/>
    <property type="match status" value="1"/>
</dbReference>
<name>A0A4V1C8T9_9GAMM</name>
<comment type="catalytic activity">
    <reaction evidence="1">
        <text>ATP + protein L-histidine = ADP + protein N-phospho-L-histidine.</text>
        <dbReference type="EC" id="2.7.13.3"/>
    </reaction>
</comment>
<dbReference type="SMART" id="SM00387">
    <property type="entry name" value="HATPase_c"/>
    <property type="match status" value="1"/>
</dbReference>
<keyword evidence="5" id="KW-0547">Nucleotide-binding</keyword>
<dbReference type="PROSITE" id="PS50109">
    <property type="entry name" value="HIS_KIN"/>
    <property type="match status" value="1"/>
</dbReference>
<protein>
    <recommendedName>
        <fullName evidence="2">histidine kinase</fullName>
        <ecNumber evidence="2">2.7.13.3</ecNumber>
    </recommendedName>
</protein>
<dbReference type="InterPro" id="IPR000700">
    <property type="entry name" value="PAS-assoc_C"/>
</dbReference>
<dbReference type="OrthoDB" id="149796at2"/>
<dbReference type="InterPro" id="IPR003594">
    <property type="entry name" value="HATPase_dom"/>
</dbReference>
<evidence type="ECO:0000259" key="10">
    <source>
        <dbReference type="PROSITE" id="PS50113"/>
    </source>
</evidence>
<feature type="domain" description="PAC" evidence="10">
    <location>
        <begin position="211"/>
        <end position="261"/>
    </location>
</feature>
<dbReference type="Proteomes" id="UP000296201">
    <property type="component" value="Chromosome"/>
</dbReference>
<feature type="domain" description="Histidine kinase" evidence="9">
    <location>
        <begin position="274"/>
        <end position="524"/>
    </location>
</feature>
<dbReference type="EC" id="2.7.13.3" evidence="2"/>
<dbReference type="SUPFAM" id="SSF55874">
    <property type="entry name" value="ATPase domain of HSP90 chaperone/DNA topoisomerase II/histidine kinase"/>
    <property type="match status" value="1"/>
</dbReference>
<dbReference type="PANTHER" id="PTHR43065:SF10">
    <property type="entry name" value="PEROXIDE STRESS-ACTIVATED HISTIDINE KINASE MAK3"/>
    <property type="match status" value="1"/>
</dbReference>
<dbReference type="Pfam" id="PF13426">
    <property type="entry name" value="PAS_9"/>
    <property type="match status" value="1"/>
</dbReference>
<dbReference type="CDD" id="cd00130">
    <property type="entry name" value="PAS"/>
    <property type="match status" value="1"/>
</dbReference>
<dbReference type="GO" id="GO:0005524">
    <property type="term" value="F:ATP binding"/>
    <property type="evidence" value="ECO:0007669"/>
    <property type="project" value="UniProtKB-KW"/>
</dbReference>
<evidence type="ECO:0000259" key="9">
    <source>
        <dbReference type="PROSITE" id="PS50109"/>
    </source>
</evidence>
<dbReference type="InterPro" id="IPR000014">
    <property type="entry name" value="PAS"/>
</dbReference>
<evidence type="ECO:0000313" key="12">
    <source>
        <dbReference type="Proteomes" id="UP000296201"/>
    </source>
</evidence>
<dbReference type="NCBIfam" id="TIGR00229">
    <property type="entry name" value="sensory_box"/>
    <property type="match status" value="1"/>
</dbReference>
<proteinExistence type="predicted"/>
<evidence type="ECO:0000256" key="6">
    <source>
        <dbReference type="ARBA" id="ARBA00022777"/>
    </source>
</evidence>
<evidence type="ECO:0000256" key="4">
    <source>
        <dbReference type="ARBA" id="ARBA00022679"/>
    </source>
</evidence>
<dbReference type="GO" id="GO:0004673">
    <property type="term" value="F:protein histidine kinase activity"/>
    <property type="evidence" value="ECO:0007669"/>
    <property type="project" value="UniProtKB-EC"/>
</dbReference>
<evidence type="ECO:0000256" key="1">
    <source>
        <dbReference type="ARBA" id="ARBA00000085"/>
    </source>
</evidence>
<keyword evidence="4 11" id="KW-0808">Transferase</keyword>
<accession>A0A4V1C8T9</accession>
<dbReference type="GO" id="GO:0000160">
    <property type="term" value="P:phosphorelay signal transduction system"/>
    <property type="evidence" value="ECO:0007669"/>
    <property type="project" value="UniProtKB-KW"/>
</dbReference>
<dbReference type="InterPro" id="IPR036890">
    <property type="entry name" value="HATPase_C_sf"/>
</dbReference>
<dbReference type="AlphaFoldDB" id="A0A4V1C8T9"/>
<dbReference type="PANTHER" id="PTHR43065">
    <property type="entry name" value="SENSOR HISTIDINE KINASE"/>
    <property type="match status" value="1"/>
</dbReference>
<keyword evidence="7" id="KW-0067">ATP-binding</keyword>
<dbReference type="PRINTS" id="PR00344">
    <property type="entry name" value="BCTRLSENSOR"/>
</dbReference>
<dbReference type="RefSeq" id="WP_135795719.1">
    <property type="nucleotide sequence ID" value="NZ_CP032096.1"/>
</dbReference>
<organism evidence="11 12">
    <name type="scientific">Hydrogenovibrio crunogenus</name>
    <dbReference type="NCBI Taxonomy" id="39765"/>
    <lineage>
        <taxon>Bacteria</taxon>
        <taxon>Pseudomonadati</taxon>
        <taxon>Pseudomonadota</taxon>
        <taxon>Gammaproteobacteria</taxon>
        <taxon>Thiotrichales</taxon>
        <taxon>Piscirickettsiaceae</taxon>
        <taxon>Hydrogenovibrio</taxon>
    </lineage>
</organism>
<dbReference type="InterPro" id="IPR005467">
    <property type="entry name" value="His_kinase_dom"/>
</dbReference>
<evidence type="ECO:0000256" key="2">
    <source>
        <dbReference type="ARBA" id="ARBA00012438"/>
    </source>
</evidence>
<evidence type="ECO:0000256" key="3">
    <source>
        <dbReference type="ARBA" id="ARBA00022553"/>
    </source>
</evidence>
<dbReference type="Pfam" id="PF02518">
    <property type="entry name" value="HATPase_c"/>
    <property type="match status" value="1"/>
</dbReference>
<evidence type="ECO:0000256" key="7">
    <source>
        <dbReference type="ARBA" id="ARBA00022840"/>
    </source>
</evidence>
<dbReference type="Gene3D" id="3.30.565.10">
    <property type="entry name" value="Histidine kinase-like ATPase, C-terminal domain"/>
    <property type="match status" value="1"/>
</dbReference>
<keyword evidence="3" id="KW-0597">Phosphoprotein</keyword>
<dbReference type="InterPro" id="IPR035965">
    <property type="entry name" value="PAS-like_dom_sf"/>
</dbReference>
<evidence type="ECO:0000256" key="5">
    <source>
        <dbReference type="ARBA" id="ARBA00022741"/>
    </source>
</evidence>
<gene>
    <name evidence="11" type="primary">todS</name>
    <name evidence="11" type="ORF">GHNINEIG_01105</name>
</gene>
<dbReference type="InterPro" id="IPR004358">
    <property type="entry name" value="Sig_transdc_His_kin-like_C"/>
</dbReference>
<dbReference type="SUPFAM" id="SSF55785">
    <property type="entry name" value="PYP-like sensor domain (PAS domain)"/>
    <property type="match status" value="1"/>
</dbReference>
<dbReference type="Gene3D" id="3.30.450.20">
    <property type="entry name" value="PAS domain"/>
    <property type="match status" value="1"/>
</dbReference>
<keyword evidence="6 11" id="KW-0418">Kinase</keyword>
<reference evidence="11 12" key="1">
    <citation type="submission" date="2018-08" db="EMBL/GenBank/DDBJ databases">
        <title>Horizontal acquisition of hydrogen conversion ability and other habitat adaptations in Hydrogenovibrio crunogenus strains.</title>
        <authorList>
            <person name="Gonnella G."/>
            <person name="Adam N."/>
            <person name="Perner M."/>
        </authorList>
    </citation>
    <scope>NUCLEOTIDE SEQUENCE [LARGE SCALE GENOMIC DNA]</scope>
    <source>
        <strain evidence="11 12">SP-41</strain>
    </source>
</reference>
<evidence type="ECO:0000256" key="8">
    <source>
        <dbReference type="ARBA" id="ARBA00023012"/>
    </source>
</evidence>
<keyword evidence="8" id="KW-0902">Two-component regulatory system</keyword>
<sequence>MQKNVLALTKEPYFLTYFEQNDTDNLTVCDSFSDLLELVKSGTGKKQSYRLVFIDESVFSKSDVESFLKRLHEVNPKLFYLVCCSGLNEELLIKLQKAMKNQVVILDEKPEYVLLKQAEIQIARLADLQSEIAKKSDQLETVQQKLDVRGKLFNNLLSVIKFDLEGHIISINPHGTKEMGWRNAEVLGTSIHDIVLWSNDGSGIVQYFETFSGETRYFDNEGKQRWAFAQVKKIKEENGSFFYFVGKDITEQKQFARRLQYENYQEGILKAKSDLIHDIGNTLNSMNATYGVLASGVEQLKGVANYIERWCEEKQSLSLPVETSYNFIEAIENSCHFILDKHFSKTTLALKNDLALLIDAVGTKQQILPVESAKEVINLYNLIQEVVLSSQALLNEKQINIQVLNTDPSIFLKLSHNQLHQALLNLIKNAVEAIEVSAKEIRQITLQTCQTESEVLLSVQDSGGGVEMSNLTEIFNYGYTTKAGGSGHGLHSVANFMNKSGGKVEVTSSKDNGACFTLTFPISLSEI</sequence>
<dbReference type="EMBL" id="CP032096">
    <property type="protein sequence ID" value="QBZ83064.1"/>
    <property type="molecule type" value="Genomic_DNA"/>
</dbReference>
<keyword evidence="12" id="KW-1185">Reference proteome</keyword>
<evidence type="ECO:0000313" key="11">
    <source>
        <dbReference type="EMBL" id="QBZ83064.1"/>
    </source>
</evidence>